<dbReference type="Gene3D" id="3.30.910.20">
    <property type="entry name" value="Skp domain"/>
    <property type="match status" value="1"/>
</dbReference>
<evidence type="ECO:0000256" key="3">
    <source>
        <dbReference type="SAM" id="Coils"/>
    </source>
</evidence>
<keyword evidence="6" id="KW-1185">Reference proteome</keyword>
<gene>
    <name evidence="5" type="ORF">IRJ18_04230</name>
</gene>
<proteinExistence type="inferred from homology"/>
<evidence type="ECO:0000256" key="1">
    <source>
        <dbReference type="ARBA" id="ARBA00009091"/>
    </source>
</evidence>
<evidence type="ECO:0000256" key="4">
    <source>
        <dbReference type="SAM" id="SignalP"/>
    </source>
</evidence>
<dbReference type="RefSeq" id="WP_194104956.1">
    <property type="nucleotide sequence ID" value="NZ_JADFFM010000001.1"/>
</dbReference>
<sequence length="182" mass="19839">MKKLFKSALVAACVLMTTGFAQAQKIGYLNFQNIVTGTRQFADIQKQMEAYQNQFLETIKAVQAEGQTKAADYDAKKATMTDAVRTKAESELQDLNKRLQDLNTSAQNSVQQKYNELTKPLVDKVKAAVNQVAKEKGYTYVLDSSTTDLVVAPETDDLTAAVKAKLGPDMAPATSAPAVKKP</sequence>
<reference evidence="5 6" key="1">
    <citation type="submission" date="2020-10" db="EMBL/GenBank/DDBJ databases">
        <title>Mucilaginibacter mali sp. nov., isolated from rhizosphere soil of apple orchard.</title>
        <authorList>
            <person name="Lee J.-S."/>
            <person name="Kim H.S."/>
            <person name="Kim J.-S."/>
        </authorList>
    </citation>
    <scope>NUCLEOTIDE SEQUENCE [LARGE SCALE GENOMIC DNA]</scope>
    <source>
        <strain evidence="5 6">KCTC 23157</strain>
    </source>
</reference>
<feature type="coiled-coil region" evidence="3">
    <location>
        <begin position="85"/>
        <end position="112"/>
    </location>
</feature>
<dbReference type="SUPFAM" id="SSF111384">
    <property type="entry name" value="OmpH-like"/>
    <property type="match status" value="1"/>
</dbReference>
<dbReference type="PANTHER" id="PTHR35089">
    <property type="entry name" value="CHAPERONE PROTEIN SKP"/>
    <property type="match status" value="1"/>
</dbReference>
<feature type="chain" id="PRO_5045754961" evidence="4">
    <location>
        <begin position="24"/>
        <end position="182"/>
    </location>
</feature>
<evidence type="ECO:0000256" key="2">
    <source>
        <dbReference type="ARBA" id="ARBA00022729"/>
    </source>
</evidence>
<name>A0ABR9XEE5_9SPHI</name>
<keyword evidence="2 4" id="KW-0732">Signal</keyword>
<accession>A0ABR9XEE5</accession>
<feature type="signal peptide" evidence="4">
    <location>
        <begin position="1"/>
        <end position="23"/>
    </location>
</feature>
<dbReference type="InterPro" id="IPR005632">
    <property type="entry name" value="Chaperone_Skp"/>
</dbReference>
<dbReference type="Proteomes" id="UP000632774">
    <property type="component" value="Unassembled WGS sequence"/>
</dbReference>
<evidence type="ECO:0000313" key="5">
    <source>
        <dbReference type="EMBL" id="MBE9665557.1"/>
    </source>
</evidence>
<dbReference type="Pfam" id="PF03938">
    <property type="entry name" value="OmpH"/>
    <property type="match status" value="1"/>
</dbReference>
<evidence type="ECO:0000313" key="6">
    <source>
        <dbReference type="Proteomes" id="UP000632774"/>
    </source>
</evidence>
<comment type="similarity">
    <text evidence="1">Belongs to the Skp family.</text>
</comment>
<dbReference type="EMBL" id="JADFFM010000001">
    <property type="protein sequence ID" value="MBE9665557.1"/>
    <property type="molecule type" value="Genomic_DNA"/>
</dbReference>
<comment type="caution">
    <text evidence="5">The sequence shown here is derived from an EMBL/GenBank/DDBJ whole genome shotgun (WGS) entry which is preliminary data.</text>
</comment>
<dbReference type="InterPro" id="IPR024930">
    <property type="entry name" value="Skp_dom_sf"/>
</dbReference>
<dbReference type="PANTHER" id="PTHR35089:SF1">
    <property type="entry name" value="CHAPERONE PROTEIN SKP"/>
    <property type="match status" value="1"/>
</dbReference>
<protein>
    <submittedName>
        <fullName evidence="5">OmpH family outer membrane protein</fullName>
    </submittedName>
</protein>
<keyword evidence="3" id="KW-0175">Coiled coil</keyword>
<organism evidence="5 6">
    <name type="scientific">Mucilaginibacter boryungensis</name>
    <dbReference type="NCBI Taxonomy" id="768480"/>
    <lineage>
        <taxon>Bacteria</taxon>
        <taxon>Pseudomonadati</taxon>
        <taxon>Bacteroidota</taxon>
        <taxon>Sphingobacteriia</taxon>
        <taxon>Sphingobacteriales</taxon>
        <taxon>Sphingobacteriaceae</taxon>
        <taxon>Mucilaginibacter</taxon>
    </lineage>
</organism>
<dbReference type="SMART" id="SM00935">
    <property type="entry name" value="OmpH"/>
    <property type="match status" value="1"/>
</dbReference>